<dbReference type="EMBL" id="CP017803">
    <property type="protein sequence ID" value="ATZ60064.1"/>
    <property type="molecule type" value="Genomic_DNA"/>
</dbReference>
<accession>A0A2H4U7J2</accession>
<organism evidence="1 2">
    <name type="scientific">Methanobrevibacter smithii</name>
    <dbReference type="NCBI Taxonomy" id="2173"/>
    <lineage>
        <taxon>Archaea</taxon>
        <taxon>Methanobacteriati</taxon>
        <taxon>Methanobacteriota</taxon>
        <taxon>Methanomada group</taxon>
        <taxon>Methanobacteria</taxon>
        <taxon>Methanobacteriales</taxon>
        <taxon>Methanobacteriaceae</taxon>
        <taxon>Methanobrevibacter</taxon>
    </lineage>
</organism>
<dbReference type="GeneID" id="35118977"/>
<dbReference type="AlphaFoldDB" id="A0A2H4U7J2"/>
<reference evidence="2" key="1">
    <citation type="submission" date="2016-10" db="EMBL/GenBank/DDBJ databases">
        <authorList>
            <person name="Kim B.-C."/>
            <person name="Jeong H."/>
        </authorList>
    </citation>
    <scope>NUCLEOTIDE SEQUENCE [LARGE SCALE GENOMIC DNA]</scope>
    <source>
        <strain evidence="2">KB11</strain>
    </source>
</reference>
<evidence type="ECO:0000313" key="2">
    <source>
        <dbReference type="Proteomes" id="UP000232133"/>
    </source>
</evidence>
<sequence>MDKNDLSIIANKIASEGIEIKNKDSLKDIYKLNDLKSSFDEFDILIKEVKYKKQELTLIFYLGLFNLIDFTEIKSCDIKKLDSYPLLKGGLIKYFLGHISITYKTPEISFNRNYFSFIDQWYSYKLHPMKPLFSLLNWIYRDDEEFFFDLFFKDNSNYLFITLVHGGIIEDFEFDEKYIQFGCDDEIKLYAIFYYLINPYHYLQNYDVENFKSNLSLIMEIPLNFLMKIVLDYIRSSHVKIVPMEFVNMIKENDALFYETFNRMEIYSFYELLSFLFLLKYNSANFQNTFFKCILKKLESLLMNKFIHIKIDDLKLFYSHLSKKQISEVLLLLIKIKENLVFVSEFDLQVRYEKYLIDIGKYDKLTELIEFSLSFK</sequence>
<gene>
    <name evidence="1" type="ORF">BK798_06315</name>
</gene>
<proteinExistence type="predicted"/>
<dbReference type="Proteomes" id="UP000232133">
    <property type="component" value="Chromosome"/>
</dbReference>
<name>A0A2H4U7J2_METSM</name>
<protein>
    <submittedName>
        <fullName evidence="1">Uncharacterized protein</fullName>
    </submittedName>
</protein>
<dbReference type="RefSeq" id="WP_100815609.1">
    <property type="nucleotide sequence ID" value="NZ_CAYAVS010000033.1"/>
</dbReference>
<evidence type="ECO:0000313" key="1">
    <source>
        <dbReference type="EMBL" id="ATZ60064.1"/>
    </source>
</evidence>